<comment type="subcellular location">
    <subcellularLocation>
        <location evidence="2">Cytoplasm</location>
    </subcellularLocation>
    <subcellularLocation>
        <location evidence="1">Nucleus</location>
    </subcellularLocation>
</comment>
<keyword evidence="5" id="KW-0539">Nucleus</keyword>
<dbReference type="SUPFAM" id="SSF46565">
    <property type="entry name" value="Chaperone J-domain"/>
    <property type="match status" value="1"/>
</dbReference>
<dbReference type="EMBL" id="KZ270006">
    <property type="protein sequence ID" value="OZC08593.1"/>
    <property type="molecule type" value="Genomic_DNA"/>
</dbReference>
<evidence type="ECO:0000256" key="3">
    <source>
        <dbReference type="ARBA" id="ARBA00022490"/>
    </source>
</evidence>
<dbReference type="InterPro" id="IPR034254">
    <property type="entry name" value="DNAJC17_RRM"/>
</dbReference>
<feature type="compositionally biased region" description="Basic and acidic residues" evidence="6">
    <location>
        <begin position="110"/>
        <end position="140"/>
    </location>
</feature>
<evidence type="ECO:0000313" key="10">
    <source>
        <dbReference type="Proteomes" id="UP000242913"/>
    </source>
</evidence>
<reference evidence="9 10" key="1">
    <citation type="submission" date="2015-12" db="EMBL/GenBank/DDBJ databases">
        <title>Draft genome of the nematode, Onchocerca flexuosa.</title>
        <authorList>
            <person name="Mitreva M."/>
        </authorList>
    </citation>
    <scope>NUCLEOTIDE SEQUENCE [LARGE SCALE GENOMIC DNA]</scope>
    <source>
        <strain evidence="9">Red Deer</strain>
    </source>
</reference>
<evidence type="ECO:0000256" key="5">
    <source>
        <dbReference type="ARBA" id="ARBA00023242"/>
    </source>
</evidence>
<keyword evidence="7" id="KW-0812">Transmembrane</keyword>
<evidence type="ECO:0000256" key="7">
    <source>
        <dbReference type="SAM" id="Phobius"/>
    </source>
</evidence>
<proteinExistence type="predicted"/>
<name>A0A238BTF8_9BILA</name>
<dbReference type="PRINTS" id="PR00625">
    <property type="entry name" value="JDOMAIN"/>
</dbReference>
<evidence type="ECO:0000256" key="6">
    <source>
        <dbReference type="SAM" id="MobiDB-lite"/>
    </source>
</evidence>
<keyword evidence="4" id="KW-0143">Chaperone</keyword>
<dbReference type="GO" id="GO:0005681">
    <property type="term" value="C:spliceosomal complex"/>
    <property type="evidence" value="ECO:0007669"/>
    <property type="project" value="TreeGrafter"/>
</dbReference>
<evidence type="ECO:0000313" key="9">
    <source>
        <dbReference type="EMBL" id="OZC08593.1"/>
    </source>
</evidence>
<dbReference type="InterPro" id="IPR035979">
    <property type="entry name" value="RBD_domain_sf"/>
</dbReference>
<feature type="region of interest" description="Disordered" evidence="6">
    <location>
        <begin position="108"/>
        <end position="140"/>
    </location>
</feature>
<feature type="transmembrane region" description="Helical" evidence="7">
    <location>
        <begin position="48"/>
        <end position="69"/>
    </location>
</feature>
<organism evidence="9 10">
    <name type="scientific">Onchocerca flexuosa</name>
    <dbReference type="NCBI Taxonomy" id="387005"/>
    <lineage>
        <taxon>Eukaryota</taxon>
        <taxon>Metazoa</taxon>
        <taxon>Ecdysozoa</taxon>
        <taxon>Nematoda</taxon>
        <taxon>Chromadorea</taxon>
        <taxon>Rhabditida</taxon>
        <taxon>Spirurina</taxon>
        <taxon>Spiruromorpha</taxon>
        <taxon>Filarioidea</taxon>
        <taxon>Onchocercidae</taxon>
        <taxon>Onchocerca</taxon>
    </lineage>
</organism>
<evidence type="ECO:0000256" key="1">
    <source>
        <dbReference type="ARBA" id="ARBA00004123"/>
    </source>
</evidence>
<gene>
    <name evidence="9" type="ORF">X798_04396</name>
</gene>
<dbReference type="Gene3D" id="1.10.287.110">
    <property type="entry name" value="DnaJ domain"/>
    <property type="match status" value="1"/>
</dbReference>
<dbReference type="InterPro" id="IPR036869">
    <property type="entry name" value="J_dom_sf"/>
</dbReference>
<keyword evidence="3" id="KW-0963">Cytoplasm</keyword>
<dbReference type="Pfam" id="PF00226">
    <property type="entry name" value="DnaJ"/>
    <property type="match status" value="1"/>
</dbReference>
<protein>
    <submittedName>
        <fullName evidence="9">DnaJ domain protein</fullName>
    </submittedName>
</protein>
<dbReference type="SMART" id="SM00271">
    <property type="entry name" value="DnaJ"/>
    <property type="match status" value="1"/>
</dbReference>
<dbReference type="GO" id="GO:0000390">
    <property type="term" value="P:spliceosomal complex disassembly"/>
    <property type="evidence" value="ECO:0007669"/>
    <property type="project" value="TreeGrafter"/>
</dbReference>
<dbReference type="PANTHER" id="PTHR44313:SF1">
    <property type="entry name" value="DNAJ HOMOLOG SUBFAMILY C MEMBER 17"/>
    <property type="match status" value="1"/>
</dbReference>
<keyword evidence="7" id="KW-0472">Membrane</keyword>
<dbReference type="AlphaFoldDB" id="A0A238BTF8"/>
<evidence type="ECO:0000256" key="2">
    <source>
        <dbReference type="ARBA" id="ARBA00004496"/>
    </source>
</evidence>
<keyword evidence="10" id="KW-1185">Reference proteome</keyword>
<dbReference type="InterPro" id="IPR001623">
    <property type="entry name" value="DnaJ_domain"/>
</dbReference>
<sequence length="321" mass="37025">MAGNCSINFDPYELLDLKPGCTDAQIVKAFRKAALKWHPDKNPNRKQTGIFCFLTIFFTGSLVRSLILAQEMFLKISKAFELLSDASARAAYDQVLAARTARPVYIQRRQKNESEKRRKLHEELERREANVLNAQHDEEKAKRELEEEIERLRKEGSKLLQRERENIEREIHKNATMEEQSDDKRLLARYKLKWKRENNRCDYDEDDFKELFSKYGHISDIIVSSGNKGMAVLEFDESLNMVNIDGVEKETGKPDVPITVICLLKSPALLKNLAFKVQSNRPIERSMTSVEFADFEAEVLATMMAGSKRKADDGKNKFDSL</sequence>
<dbReference type="PROSITE" id="PS50076">
    <property type="entry name" value="DNAJ_2"/>
    <property type="match status" value="1"/>
</dbReference>
<dbReference type="CDD" id="cd06257">
    <property type="entry name" value="DnaJ"/>
    <property type="match status" value="1"/>
</dbReference>
<dbReference type="CDD" id="cd12429">
    <property type="entry name" value="RRM_DNAJC17"/>
    <property type="match status" value="1"/>
</dbReference>
<dbReference type="GO" id="GO:0005737">
    <property type="term" value="C:cytoplasm"/>
    <property type="evidence" value="ECO:0007669"/>
    <property type="project" value="UniProtKB-SubCell"/>
</dbReference>
<dbReference type="Proteomes" id="UP000242913">
    <property type="component" value="Unassembled WGS sequence"/>
</dbReference>
<dbReference type="InterPro" id="IPR000504">
    <property type="entry name" value="RRM_dom"/>
</dbReference>
<keyword evidence="7" id="KW-1133">Transmembrane helix</keyword>
<dbReference type="SUPFAM" id="SSF54928">
    <property type="entry name" value="RNA-binding domain, RBD"/>
    <property type="match status" value="1"/>
</dbReference>
<dbReference type="InterPro" id="IPR052094">
    <property type="entry name" value="Pre-mRNA-splicing_ERAD"/>
</dbReference>
<dbReference type="Pfam" id="PF00076">
    <property type="entry name" value="RRM_1"/>
    <property type="match status" value="1"/>
</dbReference>
<accession>A0A238BTF8</accession>
<dbReference type="PANTHER" id="PTHR44313">
    <property type="entry name" value="DNAJ HOMOLOG SUBFAMILY C MEMBER 17"/>
    <property type="match status" value="1"/>
</dbReference>
<dbReference type="OrthoDB" id="10250354at2759"/>
<evidence type="ECO:0000259" key="8">
    <source>
        <dbReference type="PROSITE" id="PS50076"/>
    </source>
</evidence>
<dbReference type="GO" id="GO:0003723">
    <property type="term" value="F:RNA binding"/>
    <property type="evidence" value="ECO:0007669"/>
    <property type="project" value="InterPro"/>
</dbReference>
<dbReference type="Gene3D" id="3.30.70.330">
    <property type="match status" value="1"/>
</dbReference>
<evidence type="ECO:0000256" key="4">
    <source>
        <dbReference type="ARBA" id="ARBA00023186"/>
    </source>
</evidence>
<feature type="domain" description="J" evidence="8">
    <location>
        <begin position="10"/>
        <end position="96"/>
    </location>
</feature>
<dbReference type="InterPro" id="IPR012677">
    <property type="entry name" value="Nucleotide-bd_a/b_plait_sf"/>
</dbReference>